<organism evidence="1 2">
    <name type="scientific">Dendrothele bispora (strain CBS 962.96)</name>
    <dbReference type="NCBI Taxonomy" id="1314807"/>
    <lineage>
        <taxon>Eukaryota</taxon>
        <taxon>Fungi</taxon>
        <taxon>Dikarya</taxon>
        <taxon>Basidiomycota</taxon>
        <taxon>Agaricomycotina</taxon>
        <taxon>Agaricomycetes</taxon>
        <taxon>Agaricomycetidae</taxon>
        <taxon>Agaricales</taxon>
        <taxon>Agaricales incertae sedis</taxon>
        <taxon>Dendrothele</taxon>
    </lineage>
</organism>
<proteinExistence type="predicted"/>
<keyword evidence="2" id="KW-1185">Reference proteome</keyword>
<dbReference type="AlphaFoldDB" id="A0A4S8LVM4"/>
<sequence>MMDVIFSLYYIMIGQAVVSMSSNDFSFVIAFNGVVQSFRRLGWWKWIYCVSPYTYLIEVLGQAIGHQDIRCSDLEIITLNLPSCQTCSTYTDRYIPSFGGYLADLDATSSCQFRLTNSTDTYSSSFNIFDSHHWTNFRLVCVFTGSIFLRSLCPYTLV</sequence>
<reference evidence="1 2" key="1">
    <citation type="journal article" date="2019" name="Nat. Ecol. Evol.">
        <title>Megaphylogeny resolves global patterns of mushroom evolution.</title>
        <authorList>
            <person name="Varga T."/>
            <person name="Krizsan K."/>
            <person name="Foldi C."/>
            <person name="Dima B."/>
            <person name="Sanchez-Garcia M."/>
            <person name="Sanchez-Ramirez S."/>
            <person name="Szollosi G.J."/>
            <person name="Szarkandi J.G."/>
            <person name="Papp V."/>
            <person name="Albert L."/>
            <person name="Andreopoulos W."/>
            <person name="Angelini C."/>
            <person name="Antonin V."/>
            <person name="Barry K.W."/>
            <person name="Bougher N.L."/>
            <person name="Buchanan P."/>
            <person name="Buyck B."/>
            <person name="Bense V."/>
            <person name="Catcheside P."/>
            <person name="Chovatia M."/>
            <person name="Cooper J."/>
            <person name="Damon W."/>
            <person name="Desjardin D."/>
            <person name="Finy P."/>
            <person name="Geml J."/>
            <person name="Haridas S."/>
            <person name="Hughes K."/>
            <person name="Justo A."/>
            <person name="Karasinski D."/>
            <person name="Kautmanova I."/>
            <person name="Kiss B."/>
            <person name="Kocsube S."/>
            <person name="Kotiranta H."/>
            <person name="LaButti K.M."/>
            <person name="Lechner B.E."/>
            <person name="Liimatainen K."/>
            <person name="Lipzen A."/>
            <person name="Lukacs Z."/>
            <person name="Mihaltcheva S."/>
            <person name="Morgado L.N."/>
            <person name="Niskanen T."/>
            <person name="Noordeloos M.E."/>
            <person name="Ohm R.A."/>
            <person name="Ortiz-Santana B."/>
            <person name="Ovrebo C."/>
            <person name="Racz N."/>
            <person name="Riley R."/>
            <person name="Savchenko A."/>
            <person name="Shiryaev A."/>
            <person name="Soop K."/>
            <person name="Spirin V."/>
            <person name="Szebenyi C."/>
            <person name="Tomsovsky M."/>
            <person name="Tulloss R.E."/>
            <person name="Uehling J."/>
            <person name="Grigoriev I.V."/>
            <person name="Vagvolgyi C."/>
            <person name="Papp T."/>
            <person name="Martin F.M."/>
            <person name="Miettinen O."/>
            <person name="Hibbett D.S."/>
            <person name="Nagy L.G."/>
        </authorList>
    </citation>
    <scope>NUCLEOTIDE SEQUENCE [LARGE SCALE GENOMIC DNA]</scope>
    <source>
        <strain evidence="1 2">CBS 962.96</strain>
    </source>
</reference>
<accession>A0A4S8LVM4</accession>
<name>A0A4S8LVM4_DENBC</name>
<dbReference type="OrthoDB" id="245989at2759"/>
<protein>
    <recommendedName>
        <fullName evidence="3">CDR ABC transporter domain-containing protein</fullName>
    </recommendedName>
</protein>
<evidence type="ECO:0000313" key="2">
    <source>
        <dbReference type="Proteomes" id="UP000297245"/>
    </source>
</evidence>
<dbReference type="EMBL" id="ML179244">
    <property type="protein sequence ID" value="THU93642.1"/>
    <property type="molecule type" value="Genomic_DNA"/>
</dbReference>
<evidence type="ECO:0000313" key="1">
    <source>
        <dbReference type="EMBL" id="THU93642.1"/>
    </source>
</evidence>
<dbReference type="Proteomes" id="UP000297245">
    <property type="component" value="Unassembled WGS sequence"/>
</dbReference>
<evidence type="ECO:0008006" key="3">
    <source>
        <dbReference type="Google" id="ProtNLM"/>
    </source>
</evidence>
<gene>
    <name evidence="1" type="ORF">K435DRAFT_188748</name>
</gene>